<dbReference type="PANTHER" id="PTHR47534:SF2">
    <property type="entry name" value="KETOREDUCTASE (KR) DOMAIN-CONTAINING PROTEIN-RELATED"/>
    <property type="match status" value="1"/>
</dbReference>
<dbReference type="EMBL" id="CH476615">
    <property type="protein sequence ID" value="EEP76342.1"/>
    <property type="molecule type" value="Genomic_DNA"/>
</dbReference>
<keyword evidence="4" id="KW-1185">Reference proteome</keyword>
<evidence type="ECO:0008006" key="5">
    <source>
        <dbReference type="Google" id="ProtNLM"/>
    </source>
</evidence>
<dbReference type="GeneID" id="8439875"/>
<dbReference type="Gene3D" id="3.40.50.720">
    <property type="entry name" value="NAD(P)-binding Rossmann-like Domain"/>
    <property type="match status" value="1"/>
</dbReference>
<dbReference type="KEGG" id="ure:UREG_01191"/>
<evidence type="ECO:0000313" key="3">
    <source>
        <dbReference type="EMBL" id="EEP76342.1"/>
    </source>
</evidence>
<keyword evidence="1" id="KW-0560">Oxidoreductase</keyword>
<dbReference type="PANTHER" id="PTHR47534">
    <property type="entry name" value="YALI0E05731P"/>
    <property type="match status" value="1"/>
</dbReference>
<organism evidence="3 4">
    <name type="scientific">Uncinocarpus reesii (strain UAMH 1704)</name>
    <dbReference type="NCBI Taxonomy" id="336963"/>
    <lineage>
        <taxon>Eukaryota</taxon>
        <taxon>Fungi</taxon>
        <taxon>Dikarya</taxon>
        <taxon>Ascomycota</taxon>
        <taxon>Pezizomycotina</taxon>
        <taxon>Eurotiomycetes</taxon>
        <taxon>Eurotiomycetidae</taxon>
        <taxon>Onygenales</taxon>
        <taxon>Onygenaceae</taxon>
        <taxon>Uncinocarpus</taxon>
    </lineage>
</organism>
<reference evidence="4" key="1">
    <citation type="journal article" date="2009" name="Genome Res.">
        <title>Comparative genomic analyses of the human fungal pathogens Coccidioides and their relatives.</title>
        <authorList>
            <person name="Sharpton T.J."/>
            <person name="Stajich J.E."/>
            <person name="Rounsley S.D."/>
            <person name="Gardner M.J."/>
            <person name="Wortman J.R."/>
            <person name="Jordar V.S."/>
            <person name="Maiti R."/>
            <person name="Kodira C.D."/>
            <person name="Neafsey D.E."/>
            <person name="Zeng Q."/>
            <person name="Hung C.-Y."/>
            <person name="McMahan C."/>
            <person name="Muszewska A."/>
            <person name="Grynberg M."/>
            <person name="Mandel M.A."/>
            <person name="Kellner E.M."/>
            <person name="Barker B.M."/>
            <person name="Galgiani J.N."/>
            <person name="Orbach M.J."/>
            <person name="Kirkland T.N."/>
            <person name="Cole G.T."/>
            <person name="Henn M.R."/>
            <person name="Birren B.W."/>
            <person name="Taylor J.W."/>
        </authorList>
    </citation>
    <scope>NUCLEOTIDE SEQUENCE [LARGE SCALE GENOMIC DNA]</scope>
    <source>
        <strain evidence="4">UAMH 1704</strain>
    </source>
</reference>
<keyword evidence="2" id="KW-1133">Transmembrane helix</keyword>
<feature type="transmembrane region" description="Helical" evidence="2">
    <location>
        <begin position="20"/>
        <end position="41"/>
    </location>
</feature>
<proteinExistence type="predicted"/>
<evidence type="ECO:0000313" key="4">
    <source>
        <dbReference type="Proteomes" id="UP000002058"/>
    </source>
</evidence>
<dbReference type="eggNOG" id="KOG1208">
    <property type="taxonomic scope" value="Eukaryota"/>
</dbReference>
<dbReference type="InterPro" id="IPR036291">
    <property type="entry name" value="NAD(P)-bd_dom_sf"/>
</dbReference>
<dbReference type="InterPro" id="IPR052228">
    <property type="entry name" value="Sec_Metab_Biosynth_Oxidored"/>
</dbReference>
<dbReference type="Proteomes" id="UP000002058">
    <property type="component" value="Unassembled WGS sequence"/>
</dbReference>
<dbReference type="OMA" id="FKRVCEE"/>
<evidence type="ECO:0000256" key="2">
    <source>
        <dbReference type="SAM" id="Phobius"/>
    </source>
</evidence>
<evidence type="ECO:0000256" key="1">
    <source>
        <dbReference type="ARBA" id="ARBA00023002"/>
    </source>
</evidence>
<sequence>MVSLPAIRAHNASLKSLGPGLVAVFVGGTSGISLSTVLAFARNTISPRIYLIGRNRSAADAAIASVKNINPSAEPAFLQSDISLLKNVDRLCCGIAAKERKLNLLFMTPGYMTLKGRDETTEGLDRKFVLHYYARMRFVANLLPLLTAAAQDPSIDTKARLSRVVSVLDPHVAVRLGGSGKLDFSDLSLKHTFSLNKCGAHASLMGDYFLEGLAKRNPHTSFVHAYPSGVATNLFRELPAGRVLAAVLTPLLKPFMVPIEESGERHLFAATSEKFPSKVEGEGMKGSWRSQRRDERGVVVTGSIGMGRYSQRIRNWKVQGIRARWRR</sequence>
<dbReference type="AlphaFoldDB" id="C4JGK0"/>
<dbReference type="OrthoDB" id="2898509at2759"/>
<dbReference type="GO" id="GO:0016491">
    <property type="term" value="F:oxidoreductase activity"/>
    <property type="evidence" value="ECO:0007669"/>
    <property type="project" value="UniProtKB-KW"/>
</dbReference>
<dbReference type="VEuPathDB" id="FungiDB:UREG_01191"/>
<keyword evidence="2" id="KW-0812">Transmembrane</keyword>
<protein>
    <recommendedName>
        <fullName evidence="5">Ketoreductase (KR) domain-containing protein</fullName>
    </recommendedName>
</protein>
<gene>
    <name evidence="3" type="ORF">UREG_01191</name>
</gene>
<accession>C4JGK0</accession>
<dbReference type="HOGENOM" id="CLU_044999_0_0_1"/>
<dbReference type="InParanoid" id="C4JGK0"/>
<keyword evidence="2" id="KW-0472">Membrane</keyword>
<dbReference type="RefSeq" id="XP_002541675.1">
    <property type="nucleotide sequence ID" value="XM_002541629.1"/>
</dbReference>
<name>C4JGK0_UNCRE</name>
<dbReference type="SUPFAM" id="SSF51735">
    <property type="entry name" value="NAD(P)-binding Rossmann-fold domains"/>
    <property type="match status" value="1"/>
</dbReference>